<dbReference type="GO" id="GO:0006355">
    <property type="term" value="P:regulation of DNA-templated transcription"/>
    <property type="evidence" value="ECO:0007669"/>
    <property type="project" value="InterPro"/>
</dbReference>
<dbReference type="PANTHER" id="PTHR16305:SF35">
    <property type="entry name" value="TRANSCRIPTIONAL ACTIVATOR DOMAIN"/>
    <property type="match status" value="1"/>
</dbReference>
<dbReference type="GO" id="GO:0005524">
    <property type="term" value="F:ATP binding"/>
    <property type="evidence" value="ECO:0007669"/>
    <property type="project" value="UniProtKB-KW"/>
</dbReference>
<evidence type="ECO:0000259" key="3">
    <source>
        <dbReference type="PROSITE" id="PS50043"/>
    </source>
</evidence>
<dbReference type="InterPro" id="IPR041664">
    <property type="entry name" value="AAA_16"/>
</dbReference>
<dbReference type="AlphaFoldDB" id="A0A7D6C8X8"/>
<dbReference type="EMBL" id="CP058905">
    <property type="protein sequence ID" value="QLK00588.1"/>
    <property type="molecule type" value="Genomic_DNA"/>
</dbReference>
<dbReference type="GO" id="GO:0004016">
    <property type="term" value="F:adenylate cyclase activity"/>
    <property type="evidence" value="ECO:0007669"/>
    <property type="project" value="TreeGrafter"/>
</dbReference>
<dbReference type="GO" id="GO:0005737">
    <property type="term" value="C:cytoplasm"/>
    <property type="evidence" value="ECO:0007669"/>
    <property type="project" value="TreeGrafter"/>
</dbReference>
<dbReference type="InterPro" id="IPR036388">
    <property type="entry name" value="WH-like_DNA-bd_sf"/>
</dbReference>
<proteinExistence type="predicted"/>
<dbReference type="GO" id="GO:0003677">
    <property type="term" value="F:DNA binding"/>
    <property type="evidence" value="ECO:0007669"/>
    <property type="project" value="InterPro"/>
</dbReference>
<dbReference type="Pfam" id="PF13191">
    <property type="entry name" value="AAA_16"/>
    <property type="match status" value="1"/>
</dbReference>
<accession>A0A7D6C8X8</accession>
<dbReference type="SMART" id="SM00421">
    <property type="entry name" value="HTH_LUXR"/>
    <property type="match status" value="1"/>
</dbReference>
<feature type="domain" description="HTH luxR-type" evidence="3">
    <location>
        <begin position="851"/>
        <end position="916"/>
    </location>
</feature>
<dbReference type="InterPro" id="IPR027417">
    <property type="entry name" value="P-loop_NTPase"/>
</dbReference>
<name>A0A7D6C8X8_9ACTN</name>
<dbReference type="SUPFAM" id="SSF46894">
    <property type="entry name" value="C-terminal effector domain of the bipartite response regulators"/>
    <property type="match status" value="1"/>
</dbReference>
<dbReference type="PANTHER" id="PTHR16305">
    <property type="entry name" value="TESTICULAR SOLUBLE ADENYLYL CYCLASE"/>
    <property type="match status" value="1"/>
</dbReference>
<sequence>MSMNLALAAPGCACASLTIGNPANVSVPDEALTVLREQFAHSESGAGRLVLVTGPAASGKTQLLTRFLPYAAESGALILHATGAPDEQRLNAGIVDQLFANSALPTAVADQVAAVLSLVHQAPPGEHQPGSQVEAAPAVTDSEICRILLGLTRTQPVVIGVDDLHFADESSVRILLRLQRRIRSSRLLMLVSHPDAAGAAERQLLGLFTRVAHDHVRLGPLSAPALGQLASALLDEPVDAELTGRLHELSGGSPMLVNALLEDYRRSERDGQPVTGPAFVHAVSTFLQRREPPLHQVAAAIGMLGDELSRDTIAGLAGVTEDIAEDMTAVLAGAGLLAHGRFRHAVAAAAAVDSLPPAARAQLHVRAAKLKLRQVAPASEVAAHLVAAGQPAPAWGVDVLRRAADRAAQADEIGFAVRCLDLALSAAPEPGQRHAILDALARIVWRVNPSAAAAYLTELRHDPETVGTEPFTLARHALWNGEADLFGKAVADLARCPDRFDAPAAAKLTLAAQWHFGRCEVRVEPPADPAPRHSDPWRHTAAALVGMWTVGSSDATTASAEQILRNCPLADITLESLLTAILALAYDNRSKRAEYWCAMLSQQAARRGAVAWQALIDGVWSGIVVRRGDVAQGVTRAHAALRLLDTQSWGVSISYPLTTLLVANTAAGAFDAAAATLREPVPDAMLGTIGGLRYLRARGQFHLATDRVLAAISDFQRYRRLMARAKLDHLSLLPWRTDLAEAHLRLGHLVAARELAKQQLERCAETDTYGRGSALRILGMLAVPAERPILLGQAAECFKRSGDLLELARKLKVPGQELPQPVDQTEPALVGAPKALRVVSAPDTPAAASGELPESGVLTEAELRVAQLAALGETNQQIGSRLFITVSTVEQHLTRVYRKMRIRGRSQLAEQLASSVFGAAG</sequence>
<reference evidence="4" key="1">
    <citation type="submission" date="2020-08" db="EMBL/GenBank/DDBJ databases">
        <title>A bifunctional nitrone conjugated secondary metabolite targeting the ribosome.</title>
        <authorList>
            <person name="Limbrick E.M."/>
            <person name="Graf M."/>
            <person name="Derewacz D.K."/>
            <person name="Nguyen F."/>
            <person name="Spraggins J.M."/>
            <person name="Wieland M."/>
            <person name="Ynigez-Gutierrez A.E."/>
            <person name="Reisman B.J."/>
            <person name="Zinshteyn B."/>
            <person name="McCulloch K."/>
            <person name="Iverson T.M."/>
            <person name="Green R."/>
            <person name="Wilson D.N."/>
            <person name="Bachmann B.O."/>
        </authorList>
    </citation>
    <scope>NUCLEOTIDE SEQUENCE</scope>
    <source>
        <strain evidence="4">Africana</strain>
    </source>
</reference>
<evidence type="ECO:0000256" key="2">
    <source>
        <dbReference type="ARBA" id="ARBA00022840"/>
    </source>
</evidence>
<dbReference type="Gene3D" id="1.10.10.10">
    <property type="entry name" value="Winged helix-like DNA-binding domain superfamily/Winged helix DNA-binding domain"/>
    <property type="match status" value="1"/>
</dbReference>
<dbReference type="PROSITE" id="PS00622">
    <property type="entry name" value="HTH_LUXR_1"/>
    <property type="match status" value="1"/>
</dbReference>
<gene>
    <name evidence="4" type="ORF">HZU44_11565</name>
</gene>
<dbReference type="InterPro" id="IPR016032">
    <property type="entry name" value="Sig_transdc_resp-reg_C-effctor"/>
</dbReference>
<dbReference type="SUPFAM" id="SSF52540">
    <property type="entry name" value="P-loop containing nucleoside triphosphate hydrolases"/>
    <property type="match status" value="1"/>
</dbReference>
<evidence type="ECO:0000256" key="1">
    <source>
        <dbReference type="ARBA" id="ARBA00022741"/>
    </source>
</evidence>
<dbReference type="CDD" id="cd06170">
    <property type="entry name" value="LuxR_C_like"/>
    <property type="match status" value="1"/>
</dbReference>
<keyword evidence="1" id="KW-0547">Nucleotide-binding</keyword>
<dbReference type="PROSITE" id="PS50043">
    <property type="entry name" value="HTH_LUXR_2"/>
    <property type="match status" value="1"/>
</dbReference>
<evidence type="ECO:0000313" key="4">
    <source>
        <dbReference type="EMBL" id="QLK00588.1"/>
    </source>
</evidence>
<organism evidence="4">
    <name type="scientific">Micromonospora carbonacea</name>
    <dbReference type="NCBI Taxonomy" id="47853"/>
    <lineage>
        <taxon>Bacteria</taxon>
        <taxon>Bacillati</taxon>
        <taxon>Actinomycetota</taxon>
        <taxon>Actinomycetes</taxon>
        <taxon>Micromonosporales</taxon>
        <taxon>Micromonosporaceae</taxon>
        <taxon>Micromonospora</taxon>
    </lineage>
</organism>
<protein>
    <submittedName>
        <fullName evidence="4">AAA family ATPase</fullName>
    </submittedName>
</protein>
<keyword evidence="2" id="KW-0067">ATP-binding</keyword>
<dbReference type="InterPro" id="IPR000792">
    <property type="entry name" value="Tscrpt_reg_LuxR_C"/>
</dbReference>
<dbReference type="Pfam" id="PF00196">
    <property type="entry name" value="GerE"/>
    <property type="match status" value="1"/>
</dbReference>
<dbReference type="PRINTS" id="PR00038">
    <property type="entry name" value="HTHLUXR"/>
</dbReference>